<protein>
    <submittedName>
        <fullName evidence="2">Uncharacterized protein</fullName>
    </submittedName>
</protein>
<evidence type="ECO:0000313" key="2">
    <source>
        <dbReference type="EMBL" id="KAF2483576.1"/>
    </source>
</evidence>
<sequence length="136" mass="14619">MAFDLVMDASLSASAALVVVRAAVYVPSHPSIIYLNRLTHDIFRHSMKDEGTECRVLCGRAGGVVEGACVREQVSATPLACQEHAASLSPHLRTRSDSSGRGKEQRSKPAAIRKTRFPTPAVAAQRAENAIFRSSS</sequence>
<accession>A0A6A6PUX6</accession>
<dbReference type="GeneID" id="54470622"/>
<dbReference type="EMBL" id="MU001635">
    <property type="protein sequence ID" value="KAF2483576.1"/>
    <property type="molecule type" value="Genomic_DNA"/>
</dbReference>
<dbReference type="Proteomes" id="UP000799767">
    <property type="component" value="Unassembled WGS sequence"/>
</dbReference>
<dbReference type="AlphaFoldDB" id="A0A6A6PUX6"/>
<dbReference type="RefSeq" id="XP_033590146.1">
    <property type="nucleotide sequence ID" value="XM_033729620.1"/>
</dbReference>
<evidence type="ECO:0000256" key="1">
    <source>
        <dbReference type="SAM" id="MobiDB-lite"/>
    </source>
</evidence>
<proteinExistence type="predicted"/>
<reference evidence="2" key="1">
    <citation type="journal article" date="2020" name="Stud. Mycol.">
        <title>101 Dothideomycetes genomes: a test case for predicting lifestyles and emergence of pathogens.</title>
        <authorList>
            <person name="Haridas S."/>
            <person name="Albert R."/>
            <person name="Binder M."/>
            <person name="Bloem J."/>
            <person name="Labutti K."/>
            <person name="Salamov A."/>
            <person name="Andreopoulos B."/>
            <person name="Baker S."/>
            <person name="Barry K."/>
            <person name="Bills G."/>
            <person name="Bluhm B."/>
            <person name="Cannon C."/>
            <person name="Castanera R."/>
            <person name="Culley D."/>
            <person name="Daum C."/>
            <person name="Ezra D."/>
            <person name="Gonzalez J."/>
            <person name="Henrissat B."/>
            <person name="Kuo A."/>
            <person name="Liang C."/>
            <person name="Lipzen A."/>
            <person name="Lutzoni F."/>
            <person name="Magnuson J."/>
            <person name="Mondo S."/>
            <person name="Nolan M."/>
            <person name="Ohm R."/>
            <person name="Pangilinan J."/>
            <person name="Park H.-J."/>
            <person name="Ramirez L."/>
            <person name="Alfaro M."/>
            <person name="Sun H."/>
            <person name="Tritt A."/>
            <person name="Yoshinaga Y."/>
            <person name="Zwiers L.-H."/>
            <person name="Turgeon B."/>
            <person name="Goodwin S."/>
            <person name="Spatafora J."/>
            <person name="Crous P."/>
            <person name="Grigoriev I."/>
        </authorList>
    </citation>
    <scope>NUCLEOTIDE SEQUENCE</scope>
    <source>
        <strain evidence="2">CBS 113389</strain>
    </source>
</reference>
<organism evidence="2 3">
    <name type="scientific">Neohortaea acidophila</name>
    <dbReference type="NCBI Taxonomy" id="245834"/>
    <lineage>
        <taxon>Eukaryota</taxon>
        <taxon>Fungi</taxon>
        <taxon>Dikarya</taxon>
        <taxon>Ascomycota</taxon>
        <taxon>Pezizomycotina</taxon>
        <taxon>Dothideomycetes</taxon>
        <taxon>Dothideomycetidae</taxon>
        <taxon>Mycosphaerellales</taxon>
        <taxon>Teratosphaeriaceae</taxon>
        <taxon>Neohortaea</taxon>
    </lineage>
</organism>
<feature type="region of interest" description="Disordered" evidence="1">
    <location>
        <begin position="85"/>
        <end position="136"/>
    </location>
</feature>
<keyword evidence="3" id="KW-1185">Reference proteome</keyword>
<gene>
    <name evidence="2" type="ORF">BDY17DRAFT_150287</name>
</gene>
<evidence type="ECO:0000313" key="3">
    <source>
        <dbReference type="Proteomes" id="UP000799767"/>
    </source>
</evidence>
<name>A0A6A6PUX6_9PEZI</name>
<feature type="compositionally biased region" description="Basic and acidic residues" evidence="1">
    <location>
        <begin position="94"/>
        <end position="107"/>
    </location>
</feature>